<dbReference type="Pfam" id="PF12502">
    <property type="entry name" value="DUF3710"/>
    <property type="match status" value="1"/>
</dbReference>
<accession>A0A1W2AJ13</accession>
<evidence type="ECO:0000313" key="3">
    <source>
        <dbReference type="Proteomes" id="UP000192674"/>
    </source>
</evidence>
<dbReference type="InterPro" id="IPR022183">
    <property type="entry name" value="DUF3710"/>
</dbReference>
<dbReference type="OrthoDB" id="8480367at2"/>
<gene>
    <name evidence="2" type="ORF">SAMN05661093_00833</name>
</gene>
<evidence type="ECO:0008006" key="4">
    <source>
        <dbReference type="Google" id="ProtNLM"/>
    </source>
</evidence>
<feature type="region of interest" description="Disordered" evidence="1">
    <location>
        <begin position="1"/>
        <end position="26"/>
    </location>
</feature>
<reference evidence="2 3" key="1">
    <citation type="submission" date="2017-04" db="EMBL/GenBank/DDBJ databases">
        <authorList>
            <person name="Afonso C.L."/>
            <person name="Miller P.J."/>
            <person name="Scott M.A."/>
            <person name="Spackman E."/>
            <person name="Goraichik I."/>
            <person name="Dimitrov K.M."/>
            <person name="Suarez D.L."/>
            <person name="Swayne D.E."/>
        </authorList>
    </citation>
    <scope>NUCLEOTIDE SEQUENCE [LARGE SCALE GENOMIC DNA]</scope>
    <source>
        <strain evidence="2 3">DSM 43828</strain>
    </source>
</reference>
<name>A0A1W2AJ13_KIBAR</name>
<evidence type="ECO:0000313" key="2">
    <source>
        <dbReference type="EMBL" id="SMC60238.1"/>
    </source>
</evidence>
<evidence type="ECO:0000256" key="1">
    <source>
        <dbReference type="SAM" id="MobiDB-lite"/>
    </source>
</evidence>
<dbReference type="Proteomes" id="UP000192674">
    <property type="component" value="Unassembled WGS sequence"/>
</dbReference>
<dbReference type="AlphaFoldDB" id="A0A1W2AJ13"/>
<keyword evidence="3" id="KW-1185">Reference proteome</keyword>
<sequence>MKWFRRRNRDTPTPSGPYDVRDAPDDGVSRLDLGSVRIPVEPGTELRVELSPDHTEVRAVHLQTGLGQCTVSAYAASPAGGLWPEVCSDLLDLPPSMESARAERGEWGREIVGERDGMVIRFIGIDGPGWMVRGVAVTKPSSAAKIAAALRDIMRATIVVRGNDDLPDRTPLPITLPDEMARHL</sequence>
<dbReference type="RefSeq" id="WP_160096307.1">
    <property type="nucleotide sequence ID" value="NZ_FWXV01000001.1"/>
</dbReference>
<dbReference type="EMBL" id="FWXV01000001">
    <property type="protein sequence ID" value="SMC60238.1"/>
    <property type="molecule type" value="Genomic_DNA"/>
</dbReference>
<protein>
    <recommendedName>
        <fullName evidence="4">DUF3710 domain-containing protein</fullName>
    </recommendedName>
</protein>
<organism evidence="2 3">
    <name type="scientific">Kibdelosporangium aridum</name>
    <dbReference type="NCBI Taxonomy" id="2030"/>
    <lineage>
        <taxon>Bacteria</taxon>
        <taxon>Bacillati</taxon>
        <taxon>Actinomycetota</taxon>
        <taxon>Actinomycetes</taxon>
        <taxon>Pseudonocardiales</taxon>
        <taxon>Pseudonocardiaceae</taxon>
        <taxon>Kibdelosporangium</taxon>
    </lineage>
</organism>
<proteinExistence type="predicted"/>